<sequence>MTTRLCSPSTEWVHAHVRERLHMSSELWHFHYHYICIAEKLEVLCSSLNTVVCFHHSVLQKGSKRRKRKE</sequence>
<evidence type="ECO:0000313" key="1">
    <source>
        <dbReference type="EMBL" id="KAK5979472.1"/>
    </source>
</evidence>
<reference evidence="1 2" key="1">
    <citation type="submission" date="2019-10" db="EMBL/GenBank/DDBJ databases">
        <title>Assembly and Annotation for the nematode Trichostrongylus colubriformis.</title>
        <authorList>
            <person name="Martin J."/>
        </authorList>
    </citation>
    <scope>NUCLEOTIDE SEQUENCE [LARGE SCALE GENOMIC DNA]</scope>
    <source>
        <strain evidence="1">G859</strain>
        <tissue evidence="1">Whole worm</tissue>
    </source>
</reference>
<protein>
    <submittedName>
        <fullName evidence="1">Uncharacterized protein</fullName>
    </submittedName>
</protein>
<keyword evidence="2" id="KW-1185">Reference proteome</keyword>
<proteinExistence type="predicted"/>
<organism evidence="1 2">
    <name type="scientific">Trichostrongylus colubriformis</name>
    <name type="common">Black scour worm</name>
    <dbReference type="NCBI Taxonomy" id="6319"/>
    <lineage>
        <taxon>Eukaryota</taxon>
        <taxon>Metazoa</taxon>
        <taxon>Ecdysozoa</taxon>
        <taxon>Nematoda</taxon>
        <taxon>Chromadorea</taxon>
        <taxon>Rhabditida</taxon>
        <taxon>Rhabditina</taxon>
        <taxon>Rhabditomorpha</taxon>
        <taxon>Strongyloidea</taxon>
        <taxon>Trichostrongylidae</taxon>
        <taxon>Trichostrongylus</taxon>
    </lineage>
</organism>
<comment type="caution">
    <text evidence="1">The sequence shown here is derived from an EMBL/GenBank/DDBJ whole genome shotgun (WGS) entry which is preliminary data.</text>
</comment>
<name>A0AAN8IS09_TRICO</name>
<dbReference type="Proteomes" id="UP001331761">
    <property type="component" value="Unassembled WGS sequence"/>
</dbReference>
<evidence type="ECO:0000313" key="2">
    <source>
        <dbReference type="Proteomes" id="UP001331761"/>
    </source>
</evidence>
<dbReference type="AlphaFoldDB" id="A0AAN8IS09"/>
<gene>
    <name evidence="1" type="ORF">GCK32_001053</name>
</gene>
<accession>A0AAN8IS09</accession>
<dbReference type="EMBL" id="WIXE01008327">
    <property type="protein sequence ID" value="KAK5979472.1"/>
    <property type="molecule type" value="Genomic_DNA"/>
</dbReference>